<evidence type="ECO:0000256" key="1">
    <source>
        <dbReference type="SAM" id="MobiDB-lite"/>
    </source>
</evidence>
<protein>
    <recommendedName>
        <fullName evidence="4">F-box domain-containing protein</fullName>
    </recommendedName>
</protein>
<evidence type="ECO:0008006" key="4">
    <source>
        <dbReference type="Google" id="ProtNLM"/>
    </source>
</evidence>
<keyword evidence="3" id="KW-1185">Reference proteome</keyword>
<name>A0A6A6TD68_9PLEO</name>
<dbReference type="OrthoDB" id="3798418at2759"/>
<sequence>MDARQNRMDSPGGKSSLDISSKEPSLSEMTIVQSDVERRQHSRLLSLPRELKDLIIASLGHPRRQDDLNNVSRACRQLREGALPELYKHIDIDLCGERGAHLLRPIPSPATLSSVAQYIRTLRLRAITDGWGRLTLDLIQAAPQVTTIDLDYTIDQRPEAGGASNAIDGNALSSGLAAVKDTLEHLKISYTLRPDVFSHAAISGYCSLKQLETLRTAEIPFFLLLSFYPRGEEGAPPSIADVLPAGLDVLKFSDDEWGIDQIDWMEEAAWNEDLMMEKFIEYFGEERWRQTTPKLTKVVLSLCKFEDKFDWKPSGGVADFEELCTSNGLECEVYRHRT</sequence>
<gene>
    <name evidence="2" type="ORF">K491DRAFT_714233</name>
</gene>
<reference evidence="2" key="1">
    <citation type="journal article" date="2020" name="Stud. Mycol.">
        <title>101 Dothideomycetes genomes: a test case for predicting lifestyles and emergence of pathogens.</title>
        <authorList>
            <person name="Haridas S."/>
            <person name="Albert R."/>
            <person name="Binder M."/>
            <person name="Bloem J."/>
            <person name="Labutti K."/>
            <person name="Salamov A."/>
            <person name="Andreopoulos B."/>
            <person name="Baker S."/>
            <person name="Barry K."/>
            <person name="Bills G."/>
            <person name="Bluhm B."/>
            <person name="Cannon C."/>
            <person name="Castanera R."/>
            <person name="Culley D."/>
            <person name="Daum C."/>
            <person name="Ezra D."/>
            <person name="Gonzalez J."/>
            <person name="Henrissat B."/>
            <person name="Kuo A."/>
            <person name="Liang C."/>
            <person name="Lipzen A."/>
            <person name="Lutzoni F."/>
            <person name="Magnuson J."/>
            <person name="Mondo S."/>
            <person name="Nolan M."/>
            <person name="Ohm R."/>
            <person name="Pangilinan J."/>
            <person name="Park H.-J."/>
            <person name="Ramirez L."/>
            <person name="Alfaro M."/>
            <person name="Sun H."/>
            <person name="Tritt A."/>
            <person name="Yoshinaga Y."/>
            <person name="Zwiers L.-H."/>
            <person name="Turgeon B."/>
            <person name="Goodwin S."/>
            <person name="Spatafora J."/>
            <person name="Crous P."/>
            <person name="Grigoriev I."/>
        </authorList>
    </citation>
    <scope>NUCLEOTIDE SEQUENCE</scope>
    <source>
        <strain evidence="2">CBS 122681</strain>
    </source>
</reference>
<evidence type="ECO:0000313" key="3">
    <source>
        <dbReference type="Proteomes" id="UP000799324"/>
    </source>
</evidence>
<dbReference type="Proteomes" id="UP000799324">
    <property type="component" value="Unassembled WGS sequence"/>
</dbReference>
<feature type="compositionally biased region" description="Polar residues" evidence="1">
    <location>
        <begin position="17"/>
        <end position="27"/>
    </location>
</feature>
<accession>A0A6A6TD68</accession>
<feature type="region of interest" description="Disordered" evidence="1">
    <location>
        <begin position="1"/>
        <end position="27"/>
    </location>
</feature>
<proteinExistence type="predicted"/>
<organism evidence="2 3">
    <name type="scientific">Lophiostoma macrostomum CBS 122681</name>
    <dbReference type="NCBI Taxonomy" id="1314788"/>
    <lineage>
        <taxon>Eukaryota</taxon>
        <taxon>Fungi</taxon>
        <taxon>Dikarya</taxon>
        <taxon>Ascomycota</taxon>
        <taxon>Pezizomycotina</taxon>
        <taxon>Dothideomycetes</taxon>
        <taxon>Pleosporomycetidae</taxon>
        <taxon>Pleosporales</taxon>
        <taxon>Lophiostomataceae</taxon>
        <taxon>Lophiostoma</taxon>
    </lineage>
</organism>
<dbReference type="EMBL" id="MU004322">
    <property type="protein sequence ID" value="KAF2657770.1"/>
    <property type="molecule type" value="Genomic_DNA"/>
</dbReference>
<dbReference type="AlphaFoldDB" id="A0A6A6TD68"/>
<evidence type="ECO:0000313" key="2">
    <source>
        <dbReference type="EMBL" id="KAF2657770.1"/>
    </source>
</evidence>